<feature type="compositionally biased region" description="Polar residues" evidence="1">
    <location>
        <begin position="207"/>
        <end position="216"/>
    </location>
</feature>
<feature type="compositionally biased region" description="Polar residues" evidence="1">
    <location>
        <begin position="227"/>
        <end position="248"/>
    </location>
</feature>
<accession>A0AA86RH11</accession>
<keyword evidence="4" id="KW-1185">Reference proteome</keyword>
<comment type="caution">
    <text evidence="2">The sequence shown here is derived from an EMBL/GenBank/DDBJ whole genome shotgun (WGS) entry which is preliminary data.</text>
</comment>
<feature type="region of interest" description="Disordered" evidence="1">
    <location>
        <begin position="207"/>
        <end position="294"/>
    </location>
</feature>
<reference evidence="2" key="1">
    <citation type="submission" date="2023-06" db="EMBL/GenBank/DDBJ databases">
        <authorList>
            <person name="Kurt Z."/>
        </authorList>
    </citation>
    <scope>NUCLEOTIDE SEQUENCE</scope>
</reference>
<dbReference type="EMBL" id="CATOUU010001010">
    <property type="protein sequence ID" value="CAI9966890.1"/>
    <property type="molecule type" value="Genomic_DNA"/>
</dbReference>
<dbReference type="AlphaFoldDB" id="A0AA86RH11"/>
<dbReference type="EMBL" id="CAXDID020000097">
    <property type="protein sequence ID" value="CAL6024949.1"/>
    <property type="molecule type" value="Genomic_DNA"/>
</dbReference>
<name>A0AA86RH11_9EUKA</name>
<dbReference type="Proteomes" id="UP001642409">
    <property type="component" value="Unassembled WGS sequence"/>
</dbReference>
<feature type="compositionally biased region" description="Basic and acidic residues" evidence="1">
    <location>
        <begin position="217"/>
        <end position="226"/>
    </location>
</feature>
<evidence type="ECO:0000313" key="3">
    <source>
        <dbReference type="EMBL" id="CAL6024949.1"/>
    </source>
</evidence>
<gene>
    <name evidence="3" type="ORF">HINF_LOCUS29862</name>
    <name evidence="2" type="ORF">HINF_LOCUS54535</name>
</gene>
<feature type="region of interest" description="Disordered" evidence="1">
    <location>
        <begin position="398"/>
        <end position="428"/>
    </location>
</feature>
<feature type="compositionally biased region" description="Low complexity" evidence="1">
    <location>
        <begin position="281"/>
        <end position="294"/>
    </location>
</feature>
<feature type="compositionally biased region" description="Polar residues" evidence="1">
    <location>
        <begin position="156"/>
        <end position="186"/>
    </location>
</feature>
<evidence type="ECO:0000313" key="4">
    <source>
        <dbReference type="Proteomes" id="UP001642409"/>
    </source>
</evidence>
<feature type="region of interest" description="Disordered" evidence="1">
    <location>
        <begin position="149"/>
        <end position="186"/>
    </location>
</feature>
<evidence type="ECO:0000313" key="2">
    <source>
        <dbReference type="EMBL" id="CAI9966890.1"/>
    </source>
</evidence>
<reference evidence="3 4" key="2">
    <citation type="submission" date="2024-07" db="EMBL/GenBank/DDBJ databases">
        <authorList>
            <person name="Akdeniz Z."/>
        </authorList>
    </citation>
    <scope>NUCLEOTIDE SEQUENCE [LARGE SCALE GENOMIC DNA]</scope>
</reference>
<organism evidence="2">
    <name type="scientific">Hexamita inflata</name>
    <dbReference type="NCBI Taxonomy" id="28002"/>
    <lineage>
        <taxon>Eukaryota</taxon>
        <taxon>Metamonada</taxon>
        <taxon>Diplomonadida</taxon>
        <taxon>Hexamitidae</taxon>
        <taxon>Hexamitinae</taxon>
        <taxon>Hexamita</taxon>
    </lineage>
</organism>
<protein>
    <submittedName>
        <fullName evidence="3">Hypothetical_protein</fullName>
    </submittedName>
</protein>
<evidence type="ECO:0000256" key="1">
    <source>
        <dbReference type="SAM" id="MobiDB-lite"/>
    </source>
</evidence>
<sequence>MRLGQIGCGRQTPRFKVLSYRQGSVWLRACHQRAFRIGKRQQLHCFLRNADGTTQVNSVQIGLHEAAAYAPGCLYPSRWLPWLRRCAQRTQVCLKLMTIRVNLQFLYRRPNQYKRKLSEWDIYNMRKLLKYNCFEFQFQILVLNSSIRPKKKPRQKSQVQHSQEIQAQMNTQTQPPQVTHNTDNTQTNQGAINIQKQVVVNNFNCSNTSLSGQSKSQRTDKSEVARKSQNQQNPKQTAPKQVSQTKTPVQKPKEAPQAPLPQETKKTQSQIPLVKSKHTSEASSQSSTVSSGTQASECNITIEVEAQASELRRHWEDVDPKEYQEQVCCDLVEVIDIYVEDHPKSPISKIQSNLILILKAFYKRKLINRSQCEILLQKIKALQQVQNIEDVLKQASLPAQQENKQSQSEKKKAKKRQNQMDISIDDWV</sequence>
<proteinExistence type="predicted"/>